<organism evidence="1 2">
    <name type="scientific">Yersinia mollaretii (strain ATCC 43969 / DSM 18520 / CIP 103324 / CNY 7263 / WAIP 204)</name>
    <dbReference type="NCBI Taxonomy" id="349967"/>
    <lineage>
        <taxon>Bacteria</taxon>
        <taxon>Pseudomonadati</taxon>
        <taxon>Pseudomonadota</taxon>
        <taxon>Gammaproteobacteria</taxon>
        <taxon>Enterobacterales</taxon>
        <taxon>Yersiniaceae</taxon>
        <taxon>Yersinia</taxon>
    </lineage>
</organism>
<comment type="caution">
    <text evidence="1">The sequence shown here is derived from an EMBL/GenBank/DDBJ whole genome shotgun (WGS) entry which is preliminary data.</text>
</comment>
<keyword evidence="2" id="KW-1185">Reference proteome</keyword>
<protein>
    <submittedName>
        <fullName evidence="1">Tail fiber assembly protein</fullName>
    </submittedName>
</protein>
<proteinExistence type="predicted"/>
<dbReference type="Proteomes" id="UP000003027">
    <property type="component" value="Unassembled WGS sequence"/>
</dbReference>
<sequence length="130" mass="14461">MVIYAKPGESTENISYIEPFVLPSGYVIMSGPRPAPTYYANENGEWLAGPAPQIVKQMMTEATQKQTAILSYASDMIGAIADEIERLEDNDDVVPDKLRTDLKVWKQYRVKVKNVDVSLAPDIEWSVAPA</sequence>
<dbReference type="Pfam" id="PF02413">
    <property type="entry name" value="Caudo_TAP"/>
    <property type="match status" value="1"/>
</dbReference>
<reference evidence="1" key="1">
    <citation type="submission" date="2008-12" db="EMBL/GenBank/DDBJ databases">
        <title>Annotation of the Yersinia mollaretii ATCC 43969 genome.</title>
        <authorList>
            <person name="Read T.D."/>
            <person name="Akmal A."/>
            <person name="Bishop-Lilly K."/>
            <person name="Chen P.E."/>
            <person name="Cook C."/>
            <person name="Kiley M.P."/>
            <person name="Lentz S."/>
            <person name="Mateczun A."/>
            <person name="Nagarajan N."/>
            <person name="Nolan N."/>
            <person name="Osborne B.I."/>
            <person name="Pop M."/>
            <person name="Sozhamannan S."/>
            <person name="Stewart A.C."/>
            <person name="Sulakvelidze A."/>
            <person name="Thomason B."/>
            <person name="Willner K."/>
            <person name="Zwick M.E."/>
        </authorList>
    </citation>
    <scope>NUCLEOTIDE SEQUENCE [LARGE SCALE GENOMIC DNA]</scope>
    <source>
        <strain evidence="1">ATCC 43969</strain>
    </source>
</reference>
<accession>A0ABP2ECT0</accession>
<dbReference type="InterPro" id="IPR003458">
    <property type="entry name" value="Phage_T4_Gp38_tail_assem"/>
</dbReference>
<gene>
    <name evidence="1" type="ORF">ymoll0001_18240</name>
</gene>
<evidence type="ECO:0000313" key="2">
    <source>
        <dbReference type="Proteomes" id="UP000003027"/>
    </source>
</evidence>
<evidence type="ECO:0000313" key="1">
    <source>
        <dbReference type="EMBL" id="EEQ09839.1"/>
    </source>
</evidence>
<dbReference type="GeneID" id="57919014"/>
<dbReference type="EMBL" id="AALD02000029">
    <property type="protein sequence ID" value="EEQ09839.1"/>
    <property type="molecule type" value="Genomic_DNA"/>
</dbReference>
<name>A0ABP2ECT0_YERMW</name>
<dbReference type="RefSeq" id="WP_004875988.1">
    <property type="nucleotide sequence ID" value="NZ_AALD02000029.1"/>
</dbReference>